<feature type="binding site" evidence="14">
    <location>
        <position position="161"/>
    </location>
    <ligand>
        <name>Mg(2+)</name>
        <dbReference type="ChEBI" id="CHEBI:18420"/>
        <label>1</label>
        <note>catalytic</note>
    </ligand>
</feature>
<comment type="similarity">
    <text evidence="5">Belongs to the inositol monophosphatase superfamily.</text>
</comment>
<dbReference type="Proteomes" id="UP001152798">
    <property type="component" value="Chromosome 4"/>
</dbReference>
<keyword evidence="12 15" id="KW-0472">Membrane</keyword>
<dbReference type="SUPFAM" id="SSF56655">
    <property type="entry name" value="Carbohydrate phosphatase"/>
    <property type="match status" value="1"/>
</dbReference>
<dbReference type="GO" id="GO:0005737">
    <property type="term" value="C:cytoplasm"/>
    <property type="evidence" value="ECO:0007669"/>
    <property type="project" value="UniProtKB-ARBA"/>
</dbReference>
<evidence type="ECO:0000256" key="8">
    <source>
        <dbReference type="ARBA" id="ARBA00022723"/>
    </source>
</evidence>
<dbReference type="Pfam" id="PF00459">
    <property type="entry name" value="Inositol_P"/>
    <property type="match status" value="1"/>
</dbReference>
<keyword evidence="8 14" id="KW-0479">Metal-binding</keyword>
<dbReference type="PANTHER" id="PTHR43028:SF4">
    <property type="entry name" value="INOSITOL MONOPHOSPHATASE 3"/>
    <property type="match status" value="1"/>
</dbReference>
<evidence type="ECO:0000256" key="10">
    <source>
        <dbReference type="ARBA" id="ARBA00022842"/>
    </source>
</evidence>
<evidence type="ECO:0000256" key="13">
    <source>
        <dbReference type="ARBA" id="ARBA00042119"/>
    </source>
</evidence>
<dbReference type="GO" id="GO:0016020">
    <property type="term" value="C:membrane"/>
    <property type="evidence" value="ECO:0007669"/>
    <property type="project" value="UniProtKB-SubCell"/>
</dbReference>
<accession>A0A9P0HA69</accession>
<evidence type="ECO:0000256" key="14">
    <source>
        <dbReference type="PIRSR" id="PIRSR600760-2"/>
    </source>
</evidence>
<protein>
    <recommendedName>
        <fullName evidence="6">inositol-phosphate phosphatase</fullName>
        <ecNumber evidence="6">3.1.3.25</ecNumber>
    </recommendedName>
    <alternativeName>
        <fullName evidence="13">Myo-inositol monophosphatase A3</fullName>
    </alternativeName>
</protein>
<feature type="transmembrane region" description="Helical" evidence="15">
    <location>
        <begin position="12"/>
        <end position="29"/>
    </location>
</feature>
<evidence type="ECO:0000256" key="9">
    <source>
        <dbReference type="ARBA" id="ARBA00022801"/>
    </source>
</evidence>
<dbReference type="EMBL" id="OV725080">
    <property type="protein sequence ID" value="CAH1398106.1"/>
    <property type="molecule type" value="Genomic_DNA"/>
</dbReference>
<comment type="cofactor">
    <cofactor evidence="2 14">
        <name>Mg(2+)</name>
        <dbReference type="ChEBI" id="CHEBI:18420"/>
    </cofactor>
</comment>
<keyword evidence="11 15" id="KW-1133">Transmembrane helix</keyword>
<evidence type="ECO:0000256" key="7">
    <source>
        <dbReference type="ARBA" id="ARBA00022692"/>
    </source>
</evidence>
<dbReference type="GO" id="GO:0046872">
    <property type="term" value="F:metal ion binding"/>
    <property type="evidence" value="ECO:0007669"/>
    <property type="project" value="UniProtKB-KW"/>
</dbReference>
<comment type="pathway">
    <text evidence="4">Polyol metabolism; myo-inositol biosynthesis; myo-inositol from D-glucose 6-phosphate: step 2/2.</text>
</comment>
<dbReference type="PANTHER" id="PTHR43028">
    <property type="entry name" value="3'(2'),5'-BISPHOSPHATE NUCLEOTIDASE 1"/>
    <property type="match status" value="1"/>
</dbReference>
<gene>
    <name evidence="16" type="ORF">NEZAVI_LOCUS7826</name>
</gene>
<evidence type="ECO:0000256" key="6">
    <source>
        <dbReference type="ARBA" id="ARBA00013106"/>
    </source>
</evidence>
<evidence type="ECO:0000256" key="15">
    <source>
        <dbReference type="SAM" id="Phobius"/>
    </source>
</evidence>
<keyword evidence="17" id="KW-1185">Reference proteome</keyword>
<dbReference type="EC" id="3.1.3.25" evidence="6"/>
<feature type="binding site" evidence="14">
    <location>
        <position position="158"/>
    </location>
    <ligand>
        <name>Mg(2+)</name>
        <dbReference type="ChEBI" id="CHEBI:18420"/>
        <label>1</label>
        <note>catalytic</note>
    </ligand>
</feature>
<evidence type="ECO:0000313" key="17">
    <source>
        <dbReference type="Proteomes" id="UP001152798"/>
    </source>
</evidence>
<dbReference type="AlphaFoldDB" id="A0A9P0HA69"/>
<proteinExistence type="inferred from homology"/>
<organism evidence="16 17">
    <name type="scientific">Nezara viridula</name>
    <name type="common">Southern green stink bug</name>
    <name type="synonym">Cimex viridulus</name>
    <dbReference type="NCBI Taxonomy" id="85310"/>
    <lineage>
        <taxon>Eukaryota</taxon>
        <taxon>Metazoa</taxon>
        <taxon>Ecdysozoa</taxon>
        <taxon>Arthropoda</taxon>
        <taxon>Hexapoda</taxon>
        <taxon>Insecta</taxon>
        <taxon>Pterygota</taxon>
        <taxon>Neoptera</taxon>
        <taxon>Paraneoptera</taxon>
        <taxon>Hemiptera</taxon>
        <taxon>Heteroptera</taxon>
        <taxon>Panheteroptera</taxon>
        <taxon>Pentatomomorpha</taxon>
        <taxon>Pentatomoidea</taxon>
        <taxon>Pentatomidae</taxon>
        <taxon>Pentatominae</taxon>
        <taxon>Nezara</taxon>
    </lineage>
</organism>
<dbReference type="FunFam" id="3.30.540.10:FF:000012">
    <property type="entry name" value="Blast:Putative inositol monophosphatase 3"/>
    <property type="match status" value="1"/>
</dbReference>
<evidence type="ECO:0000256" key="4">
    <source>
        <dbReference type="ARBA" id="ARBA00005152"/>
    </source>
</evidence>
<reference evidence="16" key="1">
    <citation type="submission" date="2022-01" db="EMBL/GenBank/DDBJ databases">
        <authorList>
            <person name="King R."/>
        </authorList>
    </citation>
    <scope>NUCLEOTIDE SEQUENCE</scope>
</reference>
<dbReference type="GO" id="GO:0008254">
    <property type="term" value="F:3'-nucleotidase activity"/>
    <property type="evidence" value="ECO:0007669"/>
    <property type="project" value="TreeGrafter"/>
</dbReference>
<comment type="subcellular location">
    <subcellularLocation>
        <location evidence="3">Membrane</location>
        <topology evidence="3">Single-pass membrane protein</topology>
    </subcellularLocation>
</comment>
<evidence type="ECO:0000256" key="1">
    <source>
        <dbReference type="ARBA" id="ARBA00001033"/>
    </source>
</evidence>
<sequence length="339" mass="37212">MHLGGTVRLNKIGVAVVCGIIIVMILYMSPRSVSPFDSASAKVNLRRLLLVSIEAAEKGGWEVIKVINQANLKEESKGETKEGVKVPVTNADYKSHCVMYYGIKNTFPSVKVISEEKKGENECQHLPPMEIDQLEKTTGIENLADFEANSEHVTVWIDPLDATKEYTEGLYQYVTTMVCVAYQGNPIIGVIHKPFGPEPRTTWAWIHIGMSKHLNHNKPKSDKKVVMISKSHAGKVKELVQDVFGEDTGIVPAGGAGYKALEVATGNATAYLHNTEISKWDVCAGDVIISALEGSFSTLDGNDLDYSASSDPVNKDGILATLDKADQYIQKLKEIRKTY</sequence>
<dbReference type="InterPro" id="IPR000760">
    <property type="entry name" value="Inositol_monophosphatase-like"/>
</dbReference>
<comment type="catalytic activity">
    <reaction evidence="1">
        <text>a myo-inositol phosphate + H2O = myo-inositol + phosphate</text>
        <dbReference type="Rhea" id="RHEA:24056"/>
        <dbReference type="ChEBI" id="CHEBI:15377"/>
        <dbReference type="ChEBI" id="CHEBI:17268"/>
        <dbReference type="ChEBI" id="CHEBI:43474"/>
        <dbReference type="ChEBI" id="CHEBI:84139"/>
        <dbReference type="EC" id="3.1.3.25"/>
    </reaction>
</comment>
<evidence type="ECO:0000256" key="5">
    <source>
        <dbReference type="ARBA" id="ARBA00009759"/>
    </source>
</evidence>
<dbReference type="GO" id="GO:0052834">
    <property type="term" value="F:inositol monophosphate phosphatase activity"/>
    <property type="evidence" value="ECO:0007669"/>
    <property type="project" value="UniProtKB-EC"/>
</dbReference>
<dbReference type="Gene3D" id="3.40.190.80">
    <property type="match status" value="1"/>
</dbReference>
<evidence type="ECO:0000256" key="12">
    <source>
        <dbReference type="ARBA" id="ARBA00023136"/>
    </source>
</evidence>
<evidence type="ECO:0000256" key="2">
    <source>
        <dbReference type="ARBA" id="ARBA00001946"/>
    </source>
</evidence>
<evidence type="ECO:0000313" key="16">
    <source>
        <dbReference type="EMBL" id="CAH1398106.1"/>
    </source>
</evidence>
<feature type="binding site" evidence="14">
    <location>
        <position position="281"/>
    </location>
    <ligand>
        <name>Mg(2+)</name>
        <dbReference type="ChEBI" id="CHEBI:18420"/>
        <label>1</label>
        <note>catalytic</note>
    </ligand>
</feature>
<keyword evidence="7 15" id="KW-0812">Transmembrane</keyword>
<feature type="binding site" evidence="14">
    <location>
        <position position="115"/>
    </location>
    <ligand>
        <name>Mg(2+)</name>
        <dbReference type="ChEBI" id="CHEBI:18420"/>
        <label>1</label>
        <note>catalytic</note>
    </ligand>
</feature>
<dbReference type="GO" id="GO:0012505">
    <property type="term" value="C:endomembrane system"/>
    <property type="evidence" value="ECO:0007669"/>
    <property type="project" value="TreeGrafter"/>
</dbReference>
<evidence type="ECO:0000256" key="3">
    <source>
        <dbReference type="ARBA" id="ARBA00004167"/>
    </source>
</evidence>
<dbReference type="InterPro" id="IPR050725">
    <property type="entry name" value="CysQ/Inositol_MonoPase"/>
</dbReference>
<keyword evidence="9" id="KW-0378">Hydrolase</keyword>
<dbReference type="Gene3D" id="3.30.540.10">
    <property type="entry name" value="Fructose-1,6-Bisphosphatase, subunit A, domain 1"/>
    <property type="match status" value="1"/>
</dbReference>
<keyword evidence="10 14" id="KW-0460">Magnesium</keyword>
<dbReference type="OrthoDB" id="74460at2759"/>
<name>A0A9P0HA69_NEZVI</name>
<feature type="binding site" evidence="14">
    <location>
        <position position="160"/>
    </location>
    <ligand>
        <name>Mg(2+)</name>
        <dbReference type="ChEBI" id="CHEBI:18420"/>
        <label>1</label>
        <note>catalytic</note>
    </ligand>
</feature>
<evidence type="ECO:0000256" key="11">
    <source>
        <dbReference type="ARBA" id="ARBA00022989"/>
    </source>
</evidence>